<dbReference type="AlphaFoldDB" id="A0AAD8MQN7"/>
<proteinExistence type="predicted"/>
<evidence type="ECO:0000313" key="3">
    <source>
        <dbReference type="Proteomes" id="UP001237642"/>
    </source>
</evidence>
<evidence type="ECO:0000256" key="1">
    <source>
        <dbReference type="SAM" id="MobiDB-lite"/>
    </source>
</evidence>
<name>A0AAD8MQN7_9APIA</name>
<organism evidence="2 3">
    <name type="scientific">Heracleum sosnowskyi</name>
    <dbReference type="NCBI Taxonomy" id="360622"/>
    <lineage>
        <taxon>Eukaryota</taxon>
        <taxon>Viridiplantae</taxon>
        <taxon>Streptophyta</taxon>
        <taxon>Embryophyta</taxon>
        <taxon>Tracheophyta</taxon>
        <taxon>Spermatophyta</taxon>
        <taxon>Magnoliopsida</taxon>
        <taxon>eudicotyledons</taxon>
        <taxon>Gunneridae</taxon>
        <taxon>Pentapetalae</taxon>
        <taxon>asterids</taxon>
        <taxon>campanulids</taxon>
        <taxon>Apiales</taxon>
        <taxon>Apiaceae</taxon>
        <taxon>Apioideae</taxon>
        <taxon>apioid superclade</taxon>
        <taxon>Tordylieae</taxon>
        <taxon>Tordyliinae</taxon>
        <taxon>Heracleum</taxon>
    </lineage>
</organism>
<keyword evidence="3" id="KW-1185">Reference proteome</keyword>
<sequence length="100" mass="10820">MVVTVTRRGAGNGSGTGNRGSRVGRGMGGRIPLTTFFERDKSVSTGHHPNVPLEGQPKLGILSFTGKYINENIHKKTLKVKVIARDGWPIRVVDSIGKPR</sequence>
<comment type="caution">
    <text evidence="2">The sequence shown here is derived from an EMBL/GenBank/DDBJ whole genome shotgun (WGS) entry which is preliminary data.</text>
</comment>
<dbReference type="EMBL" id="JAUIZM010000006">
    <property type="protein sequence ID" value="KAK1381214.1"/>
    <property type="molecule type" value="Genomic_DNA"/>
</dbReference>
<accession>A0AAD8MQN7</accession>
<protein>
    <submittedName>
        <fullName evidence="2">Uncharacterized protein</fullName>
    </submittedName>
</protein>
<dbReference type="Proteomes" id="UP001237642">
    <property type="component" value="Unassembled WGS sequence"/>
</dbReference>
<evidence type="ECO:0000313" key="2">
    <source>
        <dbReference type="EMBL" id="KAK1381214.1"/>
    </source>
</evidence>
<feature type="region of interest" description="Disordered" evidence="1">
    <location>
        <begin position="1"/>
        <end position="31"/>
    </location>
</feature>
<gene>
    <name evidence="2" type="ORF">POM88_027958</name>
</gene>
<feature type="compositionally biased region" description="Gly residues" evidence="1">
    <location>
        <begin position="10"/>
        <end position="29"/>
    </location>
</feature>
<reference evidence="2" key="1">
    <citation type="submission" date="2023-02" db="EMBL/GenBank/DDBJ databases">
        <title>Genome of toxic invasive species Heracleum sosnowskyi carries increased number of genes despite the absence of recent whole-genome duplications.</title>
        <authorList>
            <person name="Schelkunov M."/>
            <person name="Shtratnikova V."/>
            <person name="Makarenko M."/>
            <person name="Klepikova A."/>
            <person name="Omelchenko D."/>
            <person name="Novikova G."/>
            <person name="Obukhova E."/>
            <person name="Bogdanov V."/>
            <person name="Penin A."/>
            <person name="Logacheva M."/>
        </authorList>
    </citation>
    <scope>NUCLEOTIDE SEQUENCE</scope>
    <source>
        <strain evidence="2">Hsosn_3</strain>
        <tissue evidence="2">Leaf</tissue>
    </source>
</reference>
<reference evidence="2" key="2">
    <citation type="submission" date="2023-05" db="EMBL/GenBank/DDBJ databases">
        <authorList>
            <person name="Schelkunov M.I."/>
        </authorList>
    </citation>
    <scope>NUCLEOTIDE SEQUENCE</scope>
    <source>
        <strain evidence="2">Hsosn_3</strain>
        <tissue evidence="2">Leaf</tissue>
    </source>
</reference>